<dbReference type="RefSeq" id="WP_074216260.1">
    <property type="nucleotide sequence ID" value="NZ_FSRG01000004.1"/>
</dbReference>
<evidence type="ECO:0000313" key="2">
    <source>
        <dbReference type="EMBL" id="SIN97519.1"/>
    </source>
</evidence>
<feature type="region of interest" description="Disordered" evidence="1">
    <location>
        <begin position="66"/>
        <end position="88"/>
    </location>
</feature>
<name>A0A1N6FQI5_9BACT</name>
<evidence type="ECO:0000256" key="1">
    <source>
        <dbReference type="SAM" id="MobiDB-lite"/>
    </source>
</evidence>
<dbReference type="Proteomes" id="UP000184694">
    <property type="component" value="Unassembled WGS sequence"/>
</dbReference>
<protein>
    <submittedName>
        <fullName evidence="2">Uncharacterized protein</fullName>
    </submittedName>
</protein>
<proteinExistence type="predicted"/>
<organism evidence="2 3">
    <name type="scientific">Halodesulfovibrio marinisediminis DSM 17456</name>
    <dbReference type="NCBI Taxonomy" id="1121457"/>
    <lineage>
        <taxon>Bacteria</taxon>
        <taxon>Pseudomonadati</taxon>
        <taxon>Thermodesulfobacteriota</taxon>
        <taxon>Desulfovibrionia</taxon>
        <taxon>Desulfovibrionales</taxon>
        <taxon>Desulfovibrionaceae</taxon>
        <taxon>Halodesulfovibrio</taxon>
    </lineage>
</organism>
<accession>A0A1N6FQI5</accession>
<dbReference type="EMBL" id="FSRG01000004">
    <property type="protein sequence ID" value="SIN97519.1"/>
    <property type="molecule type" value="Genomic_DNA"/>
</dbReference>
<reference evidence="3" key="1">
    <citation type="submission" date="2016-11" db="EMBL/GenBank/DDBJ databases">
        <authorList>
            <person name="Varghese N."/>
            <person name="Submissions S."/>
        </authorList>
    </citation>
    <scope>NUCLEOTIDE SEQUENCE [LARGE SCALE GENOMIC DNA]</scope>
    <source>
        <strain evidence="3">DSM 17456</strain>
    </source>
</reference>
<evidence type="ECO:0000313" key="3">
    <source>
        <dbReference type="Proteomes" id="UP000184694"/>
    </source>
</evidence>
<dbReference type="STRING" id="1121457.SAMN02745161_1449"/>
<sequence>MDDLVSLIDPIGLFGLTSDENAFLHEELLEWVSGVMTIGKSLVVDLPSRSGVIANTLKYFIEPKRNGGNGMRESFGRIDSDGNSFRGR</sequence>
<keyword evidence="3" id="KW-1185">Reference proteome</keyword>
<dbReference type="AlphaFoldDB" id="A0A1N6FQI5"/>
<gene>
    <name evidence="2" type="ORF">SAMN02745161_1449</name>
</gene>